<name>A0A241ZHL4_ACIBA</name>
<dbReference type="InterPro" id="IPR002504">
    <property type="entry name" value="NADK"/>
</dbReference>
<dbReference type="InterPro" id="IPR016064">
    <property type="entry name" value="NAD/diacylglycerol_kinase_sf"/>
</dbReference>
<accession>A0A241ZHL4</accession>
<proteinExistence type="predicted"/>
<dbReference type="InterPro" id="IPR017438">
    <property type="entry name" value="ATP-NAD_kinase_N"/>
</dbReference>
<protein>
    <recommendedName>
        <fullName evidence="3">ATP-NAD kinase</fullName>
    </recommendedName>
</protein>
<dbReference type="GO" id="GO:0006741">
    <property type="term" value="P:NADP+ biosynthetic process"/>
    <property type="evidence" value="ECO:0007669"/>
    <property type="project" value="InterPro"/>
</dbReference>
<evidence type="ECO:0000313" key="2">
    <source>
        <dbReference type="Proteomes" id="UP000194699"/>
    </source>
</evidence>
<dbReference type="PANTHER" id="PTHR40697">
    <property type="entry name" value="ACETOIN CATABOLISM PROTEIN X"/>
    <property type="match status" value="1"/>
</dbReference>
<dbReference type="Pfam" id="PF01513">
    <property type="entry name" value="NAD_kinase"/>
    <property type="match status" value="1"/>
</dbReference>
<dbReference type="GO" id="GO:0005524">
    <property type="term" value="F:ATP binding"/>
    <property type="evidence" value="ECO:0007669"/>
    <property type="project" value="UniProtKB-ARBA"/>
</dbReference>
<dbReference type="GO" id="GO:0051287">
    <property type="term" value="F:NAD binding"/>
    <property type="evidence" value="ECO:0007669"/>
    <property type="project" value="UniProtKB-ARBA"/>
</dbReference>
<gene>
    <name evidence="1" type="ORF">B9X95_05030</name>
</gene>
<dbReference type="SUPFAM" id="SSF111331">
    <property type="entry name" value="NAD kinase/diacylglycerol kinase-like"/>
    <property type="match status" value="1"/>
</dbReference>
<dbReference type="RefSeq" id="WP_086249638.1">
    <property type="nucleotide sequence ID" value="NZ_NGEL01000047.1"/>
</dbReference>
<evidence type="ECO:0000313" key="1">
    <source>
        <dbReference type="EMBL" id="OTM91392.1"/>
    </source>
</evidence>
<dbReference type="AlphaFoldDB" id="A0A241ZHL4"/>
<dbReference type="EMBL" id="NGEL01000047">
    <property type="protein sequence ID" value="OTM91392.1"/>
    <property type="molecule type" value="Genomic_DNA"/>
</dbReference>
<dbReference type="InterPro" id="IPR039065">
    <property type="entry name" value="AcoX-like"/>
</dbReference>
<dbReference type="Proteomes" id="UP000194699">
    <property type="component" value="Unassembled WGS sequence"/>
</dbReference>
<dbReference type="GO" id="GO:0003951">
    <property type="term" value="F:NAD+ kinase activity"/>
    <property type="evidence" value="ECO:0007669"/>
    <property type="project" value="InterPro"/>
</dbReference>
<comment type="caution">
    <text evidence="1">The sequence shown here is derived from an EMBL/GenBank/DDBJ whole genome shotgun (WGS) entry which is preliminary data.</text>
</comment>
<reference evidence="1 2" key="1">
    <citation type="submission" date="2017-05" db="EMBL/GenBank/DDBJ databases">
        <authorList>
            <person name="Song R."/>
            <person name="Chenine A.L."/>
            <person name="Ruprecht R.M."/>
        </authorList>
    </citation>
    <scope>NUCLEOTIDE SEQUENCE [LARGE SCALE GENOMIC DNA]</scope>
    <source>
        <strain evidence="1 2">PR350</strain>
    </source>
</reference>
<dbReference type="Gene3D" id="3.40.50.10330">
    <property type="entry name" value="Probable inorganic polyphosphate/atp-NAD kinase, domain 1"/>
    <property type="match status" value="1"/>
</dbReference>
<dbReference type="PANTHER" id="PTHR40697:SF2">
    <property type="entry name" value="ATP-NAD KINASE-RELATED"/>
    <property type="match status" value="1"/>
</dbReference>
<sequence length="258" mass="28484">MKVKKIGLIINPYAGLGGKVGLKGTDGIEILNKALSMGAIPLSNIRAKMALENLRNKHCIHFYTASGNMGEDICKELKIRYQVIYSPEISFTHTEDTKSTAQKLLDQQVDLILFAGGDGTAKDIQTIIKDRIPIVGIPCGVKMYSGVFAINLKQVNMMINTFIQSENINYKEAEILDIDETYLRAGYPATQLFGYAKTIATAIIQSAKGNKKSTNEDMLDAICYENAKFLFETDIINIIGPGSTMKKSPIMPMSMVHY</sequence>
<evidence type="ECO:0008006" key="3">
    <source>
        <dbReference type="Google" id="ProtNLM"/>
    </source>
</evidence>
<organism evidence="1 2">
    <name type="scientific">Acinetobacter baumannii</name>
    <dbReference type="NCBI Taxonomy" id="470"/>
    <lineage>
        <taxon>Bacteria</taxon>
        <taxon>Pseudomonadati</taxon>
        <taxon>Pseudomonadota</taxon>
        <taxon>Gammaproteobacteria</taxon>
        <taxon>Moraxellales</taxon>
        <taxon>Moraxellaceae</taxon>
        <taxon>Acinetobacter</taxon>
        <taxon>Acinetobacter calcoaceticus/baumannii complex</taxon>
    </lineage>
</organism>